<reference evidence="3" key="1">
    <citation type="submission" date="2018-03" db="EMBL/GenBank/DDBJ databases">
        <title>New taxa in the Lactobacillus gasseri group.</title>
        <authorList>
            <person name="Tanizawa Y."/>
            <person name="Tohno M."/>
            <person name="Endo A."/>
            <person name="Arita M."/>
        </authorList>
    </citation>
    <scope>NUCLEOTIDE SEQUENCE [LARGE SCALE GENOMIC DNA]</scope>
    <source>
        <strain evidence="3">DSM 24759</strain>
    </source>
</reference>
<keyword evidence="1" id="KW-1133">Transmembrane helix</keyword>
<keyword evidence="3" id="KW-1185">Reference proteome</keyword>
<protein>
    <submittedName>
        <fullName evidence="2">Uncharacterized protein</fullName>
    </submittedName>
</protein>
<name>A0A2Z6TFE8_9LACO</name>
<feature type="transmembrane region" description="Helical" evidence="1">
    <location>
        <begin position="16"/>
        <end position="36"/>
    </location>
</feature>
<evidence type="ECO:0000256" key="1">
    <source>
        <dbReference type="SAM" id="Phobius"/>
    </source>
</evidence>
<gene>
    <name evidence="2" type="ORF">LrDSM24759_08940</name>
</gene>
<keyword evidence="1" id="KW-0812">Transmembrane</keyword>
<accession>A0A2Z6TFE8</accession>
<organism evidence="2 3">
    <name type="scientific">Lactobacillus rodentium</name>
    <dbReference type="NCBI Taxonomy" id="947835"/>
    <lineage>
        <taxon>Bacteria</taxon>
        <taxon>Bacillati</taxon>
        <taxon>Bacillota</taxon>
        <taxon>Bacilli</taxon>
        <taxon>Lactobacillales</taxon>
        <taxon>Lactobacillaceae</taxon>
        <taxon>Lactobacillus</taxon>
    </lineage>
</organism>
<dbReference type="Proteomes" id="UP000257317">
    <property type="component" value="Unassembled WGS sequence"/>
</dbReference>
<proteinExistence type="predicted"/>
<evidence type="ECO:0000313" key="2">
    <source>
        <dbReference type="EMBL" id="GBG04980.1"/>
    </source>
</evidence>
<evidence type="ECO:0000313" key="3">
    <source>
        <dbReference type="Proteomes" id="UP000257317"/>
    </source>
</evidence>
<dbReference type="EMBL" id="BFBY01000006">
    <property type="protein sequence ID" value="GBG04980.1"/>
    <property type="molecule type" value="Genomic_DNA"/>
</dbReference>
<sequence length="48" mass="5474">MNKKDKEISTLKRISLIFSIVNMVIGLVITILRLTANKKETNEVQSKN</sequence>
<dbReference type="AlphaFoldDB" id="A0A2Z6TFE8"/>
<comment type="caution">
    <text evidence="2">The sequence shown here is derived from an EMBL/GenBank/DDBJ whole genome shotgun (WGS) entry which is preliminary data.</text>
</comment>
<keyword evidence="1" id="KW-0472">Membrane</keyword>
<dbReference type="RefSeq" id="WP_157964240.1">
    <property type="nucleotide sequence ID" value="NZ_BFBY01000006.1"/>
</dbReference>